<evidence type="ECO:0000259" key="2">
    <source>
        <dbReference type="Pfam" id="PF00557"/>
    </source>
</evidence>
<evidence type="ECO:0000313" key="3">
    <source>
        <dbReference type="EMBL" id="MYM82051.1"/>
    </source>
</evidence>
<gene>
    <name evidence="3" type="ORF">GTP44_08805</name>
</gene>
<dbReference type="Gene3D" id="3.90.230.10">
    <property type="entry name" value="Creatinase/methionine aminopeptidase superfamily"/>
    <property type="match status" value="1"/>
</dbReference>
<sequence>MKKFLFALALLLAAGAQAQVLSVRDQAKVVNELLAERFDTVLPAAMRQTGIDMWIVVSREYNEDPVIKTMLPAEWLNARRRTILVFHRDARTSKVERLAVARYNVGNSIQAAWDMQKFPAQWEALADIVKSRNPAKIALNTSTHFAHADGIDHTDYTELLAALPAQFRSRVVSAEPLAVRWLETRTAREMQIYPQLVNATHKIVEEGFSERVITPGITTTDDVVWWFRQKIRELGYDTWFHPSVEIQRQRQDKDLDQDQQRANPDVILPGDLLHVDIGITYLRLNTDIQQHAYVLKPGERAAPAALNQAFASANRLQDILTANFQQGRSGNAVLAAALQQAKAEGIRPTIYTHPIGYHGHAAGPAIGMWDAQGGVPGTGDDTLRYQTAYSIELNAASDIPGWREPVRIMLEEDAYFDESGVRYIDGRQKQLLLLPRRAPAIE</sequence>
<feature type="domain" description="Peptidase M24" evidence="2">
    <location>
        <begin position="199"/>
        <end position="408"/>
    </location>
</feature>
<dbReference type="InterPro" id="IPR000994">
    <property type="entry name" value="Pept_M24"/>
</dbReference>
<evidence type="ECO:0000313" key="4">
    <source>
        <dbReference type="Proteomes" id="UP000474565"/>
    </source>
</evidence>
<reference evidence="3 4" key="1">
    <citation type="submission" date="2019-12" db="EMBL/GenBank/DDBJ databases">
        <title>Novel species isolated from a subtropical stream in China.</title>
        <authorList>
            <person name="Lu H."/>
        </authorList>
    </citation>
    <scope>NUCLEOTIDE SEQUENCE [LARGE SCALE GENOMIC DNA]</scope>
    <source>
        <strain evidence="3 4">FT50W</strain>
    </source>
</reference>
<dbReference type="AlphaFoldDB" id="A0A6L8MII3"/>
<feature type="signal peptide" evidence="1">
    <location>
        <begin position="1"/>
        <end position="18"/>
    </location>
</feature>
<comment type="caution">
    <text evidence="3">The sequence shown here is derived from an EMBL/GenBank/DDBJ whole genome shotgun (WGS) entry which is preliminary data.</text>
</comment>
<dbReference type="Pfam" id="PF00557">
    <property type="entry name" value="Peptidase_M24"/>
    <property type="match status" value="1"/>
</dbReference>
<dbReference type="Proteomes" id="UP000474565">
    <property type="component" value="Unassembled WGS sequence"/>
</dbReference>
<feature type="chain" id="PRO_5027010226" evidence="1">
    <location>
        <begin position="19"/>
        <end position="442"/>
    </location>
</feature>
<dbReference type="EMBL" id="WWCP01000007">
    <property type="protein sequence ID" value="MYM82051.1"/>
    <property type="molecule type" value="Genomic_DNA"/>
</dbReference>
<proteinExistence type="predicted"/>
<organism evidence="3 4">
    <name type="scientific">Duganella lactea</name>
    <dbReference type="NCBI Taxonomy" id="2692173"/>
    <lineage>
        <taxon>Bacteria</taxon>
        <taxon>Pseudomonadati</taxon>
        <taxon>Pseudomonadota</taxon>
        <taxon>Betaproteobacteria</taxon>
        <taxon>Burkholderiales</taxon>
        <taxon>Oxalobacteraceae</taxon>
        <taxon>Telluria group</taxon>
        <taxon>Duganella</taxon>
    </lineage>
</organism>
<dbReference type="SUPFAM" id="SSF55920">
    <property type="entry name" value="Creatinase/aminopeptidase"/>
    <property type="match status" value="1"/>
</dbReference>
<accession>A0A6L8MII3</accession>
<protein>
    <submittedName>
        <fullName evidence="3">M24 family metallopeptidase</fullName>
    </submittedName>
</protein>
<name>A0A6L8MII3_9BURK</name>
<evidence type="ECO:0000256" key="1">
    <source>
        <dbReference type="SAM" id="SignalP"/>
    </source>
</evidence>
<dbReference type="RefSeq" id="WP_161019139.1">
    <property type="nucleotide sequence ID" value="NZ_WWCP01000007.1"/>
</dbReference>
<keyword evidence="1" id="KW-0732">Signal</keyword>
<dbReference type="InterPro" id="IPR036005">
    <property type="entry name" value="Creatinase/aminopeptidase-like"/>
</dbReference>